<reference evidence="2" key="1">
    <citation type="submission" date="2021-01" db="EMBL/GenBank/DDBJ databases">
        <authorList>
            <person name="Corre E."/>
            <person name="Pelletier E."/>
            <person name="Niang G."/>
            <person name="Scheremetjew M."/>
            <person name="Finn R."/>
            <person name="Kale V."/>
            <person name="Holt S."/>
            <person name="Cochrane G."/>
            <person name="Meng A."/>
            <person name="Brown T."/>
            <person name="Cohen L."/>
        </authorList>
    </citation>
    <scope>NUCLEOTIDE SEQUENCE</scope>
</reference>
<dbReference type="AlphaFoldDB" id="A0A7S1AV10"/>
<feature type="compositionally biased region" description="Low complexity" evidence="1">
    <location>
        <begin position="239"/>
        <end position="249"/>
    </location>
</feature>
<sequence>MAAVGRGRCGLSAANFEGCLRGVLLLDDDEELRLANAVKREYFWVHLVPGPLPPAKRLRTESSALPDGLQSPVLGDPLEPASGLDPAGAVPLRLVSSRFAQAPVSQPSVSPSSAFQDSVSQSSVSPSVTTSAPEVCVTQASGTTSSPTPSTSIEASVPTTTDPSSPKRPCLGAELGGTPLDELLVKEVERHEEKKAALDLHLSKNTFHEERHYVKYRIFRGPTCKCRTWILLDPRSVEAPAPKSASSRPASKKKGSRGDLPKGSTTAVTSILAAVTLRLNVYQHRPACWAQILNMSTRRERYGLGTLLIAGLQELLLREGTDVVVLYPAQNGRAPLFWSSIGFGGHETSLLPAEELVPHDQDGPLFPEFDPRNHDELPRWEKRIGEDLPPVGKGPVSKRRGQPARPVHRFICAAASRIGGEALQTANQKLHAHRARWKAEKAGGSGVSAPSRAAMLMAEGRACESSL</sequence>
<feature type="region of interest" description="Disordered" evidence="1">
    <location>
        <begin position="105"/>
        <end position="176"/>
    </location>
</feature>
<organism evidence="2">
    <name type="scientific">Noctiluca scintillans</name>
    <name type="common">Sea sparkle</name>
    <name type="synonym">Red tide dinoflagellate</name>
    <dbReference type="NCBI Taxonomy" id="2966"/>
    <lineage>
        <taxon>Eukaryota</taxon>
        <taxon>Sar</taxon>
        <taxon>Alveolata</taxon>
        <taxon>Dinophyceae</taxon>
        <taxon>Noctilucales</taxon>
        <taxon>Noctilucaceae</taxon>
        <taxon>Noctiluca</taxon>
    </lineage>
</organism>
<feature type="compositionally biased region" description="Low complexity" evidence="1">
    <location>
        <begin position="143"/>
        <end position="152"/>
    </location>
</feature>
<dbReference type="EMBL" id="HBFQ01056727">
    <property type="protein sequence ID" value="CAD8865865.1"/>
    <property type="molecule type" value="Transcribed_RNA"/>
</dbReference>
<gene>
    <name evidence="2" type="ORF">NSCI0253_LOCUS40220</name>
</gene>
<protein>
    <submittedName>
        <fullName evidence="2">Uncharacterized protein</fullName>
    </submittedName>
</protein>
<feature type="region of interest" description="Disordered" evidence="1">
    <location>
        <begin position="239"/>
        <end position="264"/>
    </location>
</feature>
<feature type="region of interest" description="Disordered" evidence="1">
    <location>
        <begin position="66"/>
        <end position="85"/>
    </location>
</feature>
<proteinExistence type="predicted"/>
<accession>A0A7S1AV10</accession>
<feature type="compositionally biased region" description="Low complexity" evidence="1">
    <location>
        <begin position="105"/>
        <end position="133"/>
    </location>
</feature>
<name>A0A7S1AV10_NOCSC</name>
<evidence type="ECO:0000313" key="2">
    <source>
        <dbReference type="EMBL" id="CAD8865865.1"/>
    </source>
</evidence>
<feature type="compositionally biased region" description="Polar residues" evidence="1">
    <location>
        <begin position="153"/>
        <end position="164"/>
    </location>
</feature>
<evidence type="ECO:0000256" key="1">
    <source>
        <dbReference type="SAM" id="MobiDB-lite"/>
    </source>
</evidence>